<keyword evidence="10 13" id="KW-0472">Membrane</keyword>
<dbReference type="EMBL" id="LSYV01000015">
    <property type="protein sequence ID" value="KXZ50984.1"/>
    <property type="molecule type" value="Genomic_DNA"/>
</dbReference>
<keyword evidence="3" id="KW-0813">Transport</keyword>
<evidence type="ECO:0000256" key="4">
    <source>
        <dbReference type="ARBA" id="ARBA00022692"/>
    </source>
</evidence>
<evidence type="ECO:0000256" key="12">
    <source>
        <dbReference type="SAM" id="MobiDB-lite"/>
    </source>
</evidence>
<evidence type="ECO:0000313" key="16">
    <source>
        <dbReference type="Proteomes" id="UP000075714"/>
    </source>
</evidence>
<feature type="transmembrane region" description="Helical" evidence="13">
    <location>
        <begin position="452"/>
        <end position="476"/>
    </location>
</feature>
<evidence type="ECO:0000256" key="6">
    <source>
        <dbReference type="ARBA" id="ARBA00022741"/>
    </source>
</evidence>
<keyword evidence="7" id="KW-0067">ATP-binding</keyword>
<evidence type="ECO:0000313" key="15">
    <source>
        <dbReference type="EMBL" id="KXZ50984.1"/>
    </source>
</evidence>
<evidence type="ECO:0000259" key="14">
    <source>
        <dbReference type="PROSITE" id="PS50929"/>
    </source>
</evidence>
<evidence type="ECO:0000256" key="7">
    <source>
        <dbReference type="ARBA" id="ARBA00022840"/>
    </source>
</evidence>
<feature type="region of interest" description="Disordered" evidence="12">
    <location>
        <begin position="570"/>
        <end position="607"/>
    </location>
</feature>
<keyword evidence="6" id="KW-0547">Nucleotide-binding</keyword>
<proteinExistence type="inferred from homology"/>
<dbReference type="PROSITE" id="PS50929">
    <property type="entry name" value="ABC_TM1F"/>
    <property type="match status" value="1"/>
</dbReference>
<evidence type="ECO:0000256" key="11">
    <source>
        <dbReference type="ARBA" id="ARBA00034018"/>
    </source>
</evidence>
<evidence type="ECO:0000256" key="13">
    <source>
        <dbReference type="SAM" id="Phobius"/>
    </source>
</evidence>
<gene>
    <name evidence="15" type="ORF">GPECTOR_14g226</name>
</gene>
<accession>A0A150GMG5</accession>
<dbReference type="InterPro" id="IPR036640">
    <property type="entry name" value="ABC1_TM_sf"/>
</dbReference>
<dbReference type="InterPro" id="IPR050173">
    <property type="entry name" value="ABC_transporter_C-like"/>
</dbReference>
<keyword evidence="16" id="KW-1185">Reference proteome</keyword>
<organism evidence="15 16">
    <name type="scientific">Gonium pectorale</name>
    <name type="common">Green alga</name>
    <dbReference type="NCBI Taxonomy" id="33097"/>
    <lineage>
        <taxon>Eukaryota</taxon>
        <taxon>Viridiplantae</taxon>
        <taxon>Chlorophyta</taxon>
        <taxon>core chlorophytes</taxon>
        <taxon>Chlorophyceae</taxon>
        <taxon>CS clade</taxon>
        <taxon>Chlamydomonadales</taxon>
        <taxon>Volvocaceae</taxon>
        <taxon>Gonium</taxon>
    </lineage>
</organism>
<evidence type="ECO:0000256" key="5">
    <source>
        <dbReference type="ARBA" id="ARBA00022737"/>
    </source>
</evidence>
<dbReference type="InterPro" id="IPR027417">
    <property type="entry name" value="P-loop_NTPase"/>
</dbReference>
<evidence type="ECO:0000256" key="3">
    <source>
        <dbReference type="ARBA" id="ARBA00022448"/>
    </source>
</evidence>
<protein>
    <recommendedName>
        <fullName evidence="2">ABC-type xenobiotic transporter</fullName>
        <ecNumber evidence="2">7.6.2.2</ecNumber>
    </recommendedName>
</protein>
<comment type="similarity">
    <text evidence="1">Belongs to the ABC transporter superfamily. ABCC family. Conjugate transporter (TC 3.A.1.208) subfamily.</text>
</comment>
<comment type="catalytic activity">
    <reaction evidence="11">
        <text>ATP + H2O + xenobioticSide 1 = ADP + phosphate + xenobioticSide 2.</text>
        <dbReference type="EC" id="7.6.2.2"/>
    </reaction>
</comment>
<evidence type="ECO:0000256" key="9">
    <source>
        <dbReference type="ARBA" id="ARBA00022989"/>
    </source>
</evidence>
<dbReference type="Proteomes" id="UP000075714">
    <property type="component" value="Unassembled WGS sequence"/>
</dbReference>
<keyword evidence="4 13" id="KW-0812">Transmembrane</keyword>
<dbReference type="Gene3D" id="1.20.1560.10">
    <property type="entry name" value="ABC transporter type 1, transmembrane domain"/>
    <property type="match status" value="1"/>
</dbReference>
<feature type="compositionally biased region" description="Pro residues" evidence="12">
    <location>
        <begin position="192"/>
        <end position="202"/>
    </location>
</feature>
<dbReference type="InterPro" id="IPR011527">
    <property type="entry name" value="ABC1_TM_dom"/>
</dbReference>
<dbReference type="PANTHER" id="PTHR24223:SF330">
    <property type="entry name" value="ATP-BINDING CASSETTE SUB-FAMILY C MEMBER 10"/>
    <property type="match status" value="1"/>
</dbReference>
<keyword evidence="8" id="KW-1278">Translocase</keyword>
<dbReference type="STRING" id="33097.A0A150GMG5"/>
<dbReference type="OrthoDB" id="6500128at2759"/>
<feature type="transmembrane region" description="Helical" evidence="13">
    <location>
        <begin position="417"/>
        <end position="440"/>
    </location>
</feature>
<feature type="compositionally biased region" description="Gly residues" evidence="12">
    <location>
        <begin position="590"/>
        <end position="601"/>
    </location>
</feature>
<evidence type="ECO:0000256" key="10">
    <source>
        <dbReference type="ARBA" id="ARBA00023136"/>
    </source>
</evidence>
<comment type="caution">
    <text evidence="15">The sequence shown here is derived from an EMBL/GenBank/DDBJ whole genome shotgun (WGS) entry which is preliminary data.</text>
</comment>
<feature type="region of interest" description="Disordered" evidence="12">
    <location>
        <begin position="170"/>
        <end position="287"/>
    </location>
</feature>
<dbReference type="GO" id="GO:0005524">
    <property type="term" value="F:ATP binding"/>
    <property type="evidence" value="ECO:0007669"/>
    <property type="project" value="UniProtKB-KW"/>
</dbReference>
<dbReference type="GO" id="GO:0016020">
    <property type="term" value="C:membrane"/>
    <property type="evidence" value="ECO:0007669"/>
    <property type="project" value="InterPro"/>
</dbReference>
<sequence>MELLVRPGRPSLLRALTRTHGWTYAWLGLVKLSNDLLGFSGPLLLRLLVAWLAAPPQPPSPEAAGGAGGSGAGGSAAGGAPGFLGALAAALGPSSPHFGLACVAALGGTAAARAFLNAHISYQMSRLACQLRAGFMTVLYRKALLAVSYEDDGGATAAAAIAAATAAAPQSRLAVGGGRQHRRRGRASAPAPKTPPSPPPPAGDEEQGAGGASTSTAGPVVVDAVPSDGGGQGRPNGLAGPHEEAGAGAAAGDHSSGNGSGDGGEGGRGAAVSGEAGGAAGASAGGGGEDVVTLMSVDTSRVVNLLQSGLEFVSMPVQLGVALYLLYTQVRAAFLAGLAVSLLLLPINRLIAGRIGSASVRMMAAKDARVSAMSELLRGIRAVRVAPAWEDFFVAKVASARCAELHSLAVRKYLDALCVYFWAATQLLFSGLTFGLLVAVGGPAALTPPVAFSSLALFGLLTGPLNALPWVINGVVEGVVSVRRLQRYLARAETKALWAYDDLELTLSDLPRSASAAVISAAAAAAAAATAPGSRRRGSGASFAAGITAVAFRCRIRSGLLAALREAVATGGGGDDDSAGSRGAEIRGTAQGGGGNDGGSAGPPVPLPGAVAWPPAVRLVNATFAWGPAARPCLRGVTLDVPRGGLTVLAGRVGSGKSSLLAAMLGGGELPCTAGTCHMYGVRRLSYAPQRPWVTAGSVRDNVLLGAEMDGRLYDQVLSACALLPDLAQLPAGDLTPLGDHGCKWVQLAVPWVVLYRPAGPCVMDRDV</sequence>
<dbReference type="PANTHER" id="PTHR24223">
    <property type="entry name" value="ATP-BINDING CASSETTE SUB-FAMILY C"/>
    <property type="match status" value="1"/>
</dbReference>
<dbReference type="SUPFAM" id="SSF90123">
    <property type="entry name" value="ABC transporter transmembrane region"/>
    <property type="match status" value="1"/>
</dbReference>
<keyword evidence="5" id="KW-0677">Repeat</keyword>
<evidence type="ECO:0000256" key="1">
    <source>
        <dbReference type="ARBA" id="ARBA00009726"/>
    </source>
</evidence>
<feature type="domain" description="ABC transmembrane type-1" evidence="14">
    <location>
        <begin position="290"/>
        <end position="477"/>
    </location>
</feature>
<dbReference type="EC" id="7.6.2.2" evidence="2"/>
<reference evidence="16" key="1">
    <citation type="journal article" date="2016" name="Nat. Commun.">
        <title>The Gonium pectorale genome demonstrates co-option of cell cycle regulation during the evolution of multicellularity.</title>
        <authorList>
            <person name="Hanschen E.R."/>
            <person name="Marriage T.N."/>
            <person name="Ferris P.J."/>
            <person name="Hamaji T."/>
            <person name="Toyoda A."/>
            <person name="Fujiyama A."/>
            <person name="Neme R."/>
            <person name="Noguchi H."/>
            <person name="Minakuchi Y."/>
            <person name="Suzuki M."/>
            <person name="Kawai-Toyooka H."/>
            <person name="Smith D.R."/>
            <person name="Sparks H."/>
            <person name="Anderson J."/>
            <person name="Bakaric R."/>
            <person name="Luria V."/>
            <person name="Karger A."/>
            <person name="Kirschner M.W."/>
            <person name="Durand P.M."/>
            <person name="Michod R.E."/>
            <person name="Nozaki H."/>
            <person name="Olson B.J."/>
        </authorList>
    </citation>
    <scope>NUCLEOTIDE SEQUENCE [LARGE SCALE GENOMIC DNA]</scope>
    <source>
        <strain evidence="16">NIES-2863</strain>
    </source>
</reference>
<evidence type="ECO:0000256" key="8">
    <source>
        <dbReference type="ARBA" id="ARBA00022967"/>
    </source>
</evidence>
<feature type="transmembrane region" description="Helical" evidence="13">
    <location>
        <begin position="333"/>
        <end position="352"/>
    </location>
</feature>
<dbReference type="FunFam" id="1.20.1560.10:FF:000037">
    <property type="entry name" value="ATP-binding cassette subfamily C member 10"/>
    <property type="match status" value="1"/>
</dbReference>
<name>A0A150GMG5_GONPE</name>
<dbReference type="Pfam" id="PF00664">
    <property type="entry name" value="ABC_membrane"/>
    <property type="match status" value="1"/>
</dbReference>
<dbReference type="GO" id="GO:0008559">
    <property type="term" value="F:ABC-type xenobiotic transporter activity"/>
    <property type="evidence" value="ECO:0007669"/>
    <property type="project" value="UniProtKB-EC"/>
</dbReference>
<evidence type="ECO:0000256" key="2">
    <source>
        <dbReference type="ARBA" id="ARBA00012191"/>
    </source>
</evidence>
<dbReference type="AlphaFoldDB" id="A0A150GMG5"/>
<feature type="compositionally biased region" description="Low complexity" evidence="12">
    <location>
        <begin position="246"/>
        <end position="257"/>
    </location>
</feature>
<keyword evidence="9 13" id="KW-1133">Transmembrane helix</keyword>
<feature type="compositionally biased region" description="Gly residues" evidence="12">
    <location>
        <begin position="258"/>
        <end position="287"/>
    </location>
</feature>
<dbReference type="Gene3D" id="3.40.50.300">
    <property type="entry name" value="P-loop containing nucleotide triphosphate hydrolases"/>
    <property type="match status" value="1"/>
</dbReference>
<dbReference type="SUPFAM" id="SSF52540">
    <property type="entry name" value="P-loop containing nucleoside triphosphate hydrolases"/>
    <property type="match status" value="1"/>
</dbReference>